<feature type="active site" description="Nucleophile" evidence="8">
    <location>
        <position position="30"/>
    </location>
</feature>
<reference evidence="12" key="1">
    <citation type="submission" date="2018-08" db="EMBL/GenBank/DDBJ databases">
        <authorList>
            <person name="Ferrada E.E."/>
            <person name="Latorre B.A."/>
        </authorList>
    </citation>
    <scope>NUCLEOTIDE SEQUENCE [LARGE SCALE GENOMIC DNA]</scope>
    <source>
        <strain evidence="12">Propionibacterium_australiense1</strain>
    </source>
</reference>
<evidence type="ECO:0000256" key="5">
    <source>
        <dbReference type="ARBA" id="ARBA00023284"/>
    </source>
</evidence>
<evidence type="ECO:0000256" key="7">
    <source>
        <dbReference type="PIRNR" id="PIRNR000077"/>
    </source>
</evidence>
<evidence type="ECO:0000313" key="13">
    <source>
        <dbReference type="Proteomes" id="UP000263928"/>
    </source>
</evidence>
<dbReference type="EMBL" id="RCIW01000009">
    <property type="protein sequence ID" value="RLP09938.1"/>
    <property type="molecule type" value="Genomic_DNA"/>
</dbReference>
<dbReference type="PANTHER" id="PTHR45663:SF40">
    <property type="entry name" value="THIOREDOXIN 2"/>
    <property type="match status" value="1"/>
</dbReference>
<sequence>MASITLDEANFESTVTSGGIVLVDFWAEWCGPCKRFGPIFEDASGKNEDIVFGKVDTESALDLATQLQIQAIPTLMAFKDGKLLFRNSGALNAAQLDSLISQVREYEPGKDEND</sequence>
<keyword evidence="5 9" id="KW-0676">Redox-active center</keyword>
<name>A0A383S8G6_9ACTN</name>
<evidence type="ECO:0000256" key="4">
    <source>
        <dbReference type="ARBA" id="ARBA00023157"/>
    </source>
</evidence>
<evidence type="ECO:0000256" key="8">
    <source>
        <dbReference type="PIRSR" id="PIRSR000077-1"/>
    </source>
</evidence>
<feature type="site" description="Contributes to redox potential value" evidence="8">
    <location>
        <position position="31"/>
    </location>
</feature>
<evidence type="ECO:0000256" key="9">
    <source>
        <dbReference type="PIRSR" id="PIRSR000077-4"/>
    </source>
</evidence>
<dbReference type="PROSITE" id="PS51352">
    <property type="entry name" value="THIOREDOXIN_2"/>
    <property type="match status" value="1"/>
</dbReference>
<dbReference type="Pfam" id="PF00085">
    <property type="entry name" value="Thioredoxin"/>
    <property type="match status" value="1"/>
</dbReference>
<evidence type="ECO:0000256" key="3">
    <source>
        <dbReference type="ARBA" id="ARBA00022982"/>
    </source>
</evidence>
<keyword evidence="2" id="KW-0813">Transport</keyword>
<protein>
    <recommendedName>
        <fullName evidence="6 7">Thioredoxin</fullName>
    </recommendedName>
</protein>
<dbReference type="PRINTS" id="PR00421">
    <property type="entry name" value="THIOREDOXIN"/>
</dbReference>
<dbReference type="NCBIfam" id="TIGR01068">
    <property type="entry name" value="thioredoxin"/>
    <property type="match status" value="1"/>
</dbReference>
<dbReference type="PIRSF" id="PIRSF000077">
    <property type="entry name" value="Thioredoxin"/>
    <property type="match status" value="1"/>
</dbReference>
<accession>A0A383S8G6</accession>
<dbReference type="Proteomes" id="UP000279336">
    <property type="component" value="Unassembled WGS sequence"/>
</dbReference>
<evidence type="ECO:0000259" key="10">
    <source>
        <dbReference type="PROSITE" id="PS51352"/>
    </source>
</evidence>
<feature type="domain" description="Thioredoxin" evidence="10">
    <location>
        <begin position="1"/>
        <end position="105"/>
    </location>
</feature>
<dbReference type="SUPFAM" id="SSF52833">
    <property type="entry name" value="Thioredoxin-like"/>
    <property type="match status" value="1"/>
</dbReference>
<dbReference type="PANTHER" id="PTHR45663">
    <property type="entry name" value="GEO12009P1"/>
    <property type="match status" value="1"/>
</dbReference>
<dbReference type="EMBL" id="UNQJ01000013">
    <property type="protein sequence ID" value="SYZ33852.1"/>
    <property type="molecule type" value="Genomic_DNA"/>
</dbReference>
<dbReference type="AlphaFoldDB" id="A0A383S8G6"/>
<evidence type="ECO:0000256" key="1">
    <source>
        <dbReference type="ARBA" id="ARBA00008987"/>
    </source>
</evidence>
<evidence type="ECO:0000313" key="12">
    <source>
        <dbReference type="EMBL" id="SYZ33852.1"/>
    </source>
</evidence>
<dbReference type="InterPro" id="IPR036249">
    <property type="entry name" value="Thioredoxin-like_sf"/>
</dbReference>
<dbReference type="InterPro" id="IPR017937">
    <property type="entry name" value="Thioredoxin_CS"/>
</dbReference>
<feature type="active site" description="Nucleophile" evidence="8">
    <location>
        <position position="33"/>
    </location>
</feature>
<dbReference type="GO" id="GO:0015035">
    <property type="term" value="F:protein-disulfide reductase activity"/>
    <property type="evidence" value="ECO:0007669"/>
    <property type="project" value="UniProtKB-UniRule"/>
</dbReference>
<keyword evidence="13" id="KW-1185">Reference proteome</keyword>
<dbReference type="Gene3D" id="3.40.30.10">
    <property type="entry name" value="Glutaredoxin"/>
    <property type="match status" value="1"/>
</dbReference>
<keyword evidence="4 9" id="KW-1015">Disulfide bond</keyword>
<evidence type="ECO:0000256" key="2">
    <source>
        <dbReference type="ARBA" id="ARBA00022448"/>
    </source>
</evidence>
<dbReference type="GO" id="GO:0005829">
    <property type="term" value="C:cytosol"/>
    <property type="evidence" value="ECO:0007669"/>
    <property type="project" value="TreeGrafter"/>
</dbReference>
<keyword evidence="3" id="KW-0249">Electron transport</keyword>
<dbReference type="OrthoDB" id="9790390at2"/>
<evidence type="ECO:0000313" key="14">
    <source>
        <dbReference type="Proteomes" id="UP000279336"/>
    </source>
</evidence>
<proteinExistence type="inferred from homology"/>
<feature type="site" description="Contributes to redox potential value" evidence="8">
    <location>
        <position position="32"/>
    </location>
</feature>
<dbReference type="CDD" id="cd02947">
    <property type="entry name" value="TRX_family"/>
    <property type="match status" value="1"/>
</dbReference>
<evidence type="ECO:0000256" key="6">
    <source>
        <dbReference type="NCBIfam" id="TIGR01068"/>
    </source>
</evidence>
<evidence type="ECO:0000313" key="11">
    <source>
        <dbReference type="EMBL" id="RLP09938.1"/>
    </source>
</evidence>
<comment type="similarity">
    <text evidence="1 7">Belongs to the thioredoxin family.</text>
</comment>
<dbReference type="InterPro" id="IPR013766">
    <property type="entry name" value="Thioredoxin_domain"/>
</dbReference>
<dbReference type="RefSeq" id="WP_119162183.1">
    <property type="nucleotide sequence ID" value="NZ_LR134442.1"/>
</dbReference>
<dbReference type="InterPro" id="IPR005746">
    <property type="entry name" value="Thioredoxin"/>
</dbReference>
<gene>
    <name evidence="11" type="primary">trxA</name>
    <name evidence="11" type="ORF">D7U36_07150</name>
    <name evidence="12" type="ORF">PROPAUS_1807</name>
</gene>
<reference evidence="13" key="2">
    <citation type="submission" date="2018-08" db="EMBL/GenBank/DDBJ databases">
        <authorList>
            <person name="Hornung B."/>
        </authorList>
    </citation>
    <scope>NUCLEOTIDE SEQUENCE [LARGE SCALE GENOMIC DNA]</scope>
</reference>
<feature type="site" description="Deprotonates C-terminal active site Cys" evidence="8">
    <location>
        <position position="24"/>
    </location>
</feature>
<dbReference type="PROSITE" id="PS00194">
    <property type="entry name" value="THIOREDOXIN_1"/>
    <property type="match status" value="1"/>
</dbReference>
<dbReference type="Proteomes" id="UP000263928">
    <property type="component" value="Unassembled WGS sequence"/>
</dbReference>
<feature type="disulfide bond" description="Redox-active" evidence="9">
    <location>
        <begin position="30"/>
        <end position="33"/>
    </location>
</feature>
<organism evidence="12 13">
    <name type="scientific">Propionibacterium australiense</name>
    <dbReference type="NCBI Taxonomy" id="119981"/>
    <lineage>
        <taxon>Bacteria</taxon>
        <taxon>Bacillati</taxon>
        <taxon>Actinomycetota</taxon>
        <taxon>Actinomycetes</taxon>
        <taxon>Propionibacteriales</taxon>
        <taxon>Propionibacteriaceae</taxon>
        <taxon>Propionibacterium</taxon>
    </lineage>
</organism>
<reference evidence="11 14" key="3">
    <citation type="submission" date="2018-10" db="EMBL/GenBank/DDBJ databases">
        <title>Propionibacterium australiense Genome Sequencing and Assembly.</title>
        <authorList>
            <person name="Bernier A.-M."/>
            <person name="Bernard K."/>
        </authorList>
    </citation>
    <scope>NUCLEOTIDE SEQUENCE [LARGE SCALE GENOMIC DNA]</scope>
    <source>
        <strain evidence="11 14">NML98A078</strain>
    </source>
</reference>